<organism evidence="2 3">
    <name type="scientific">Tanacetum coccineum</name>
    <dbReference type="NCBI Taxonomy" id="301880"/>
    <lineage>
        <taxon>Eukaryota</taxon>
        <taxon>Viridiplantae</taxon>
        <taxon>Streptophyta</taxon>
        <taxon>Embryophyta</taxon>
        <taxon>Tracheophyta</taxon>
        <taxon>Spermatophyta</taxon>
        <taxon>Magnoliopsida</taxon>
        <taxon>eudicotyledons</taxon>
        <taxon>Gunneridae</taxon>
        <taxon>Pentapetalae</taxon>
        <taxon>asterids</taxon>
        <taxon>campanulids</taxon>
        <taxon>Asterales</taxon>
        <taxon>Asteraceae</taxon>
        <taxon>Asteroideae</taxon>
        <taxon>Anthemideae</taxon>
        <taxon>Anthemidinae</taxon>
        <taxon>Tanacetum</taxon>
    </lineage>
</organism>
<protein>
    <recommendedName>
        <fullName evidence="1">Retroviral polymerase SH3-like domain-containing protein</fullName>
    </recommendedName>
</protein>
<reference evidence="2" key="1">
    <citation type="journal article" date="2022" name="Int. J. Mol. Sci.">
        <title>Draft Genome of Tanacetum Coccineum: Genomic Comparison of Closely Related Tanacetum-Family Plants.</title>
        <authorList>
            <person name="Yamashiro T."/>
            <person name="Shiraishi A."/>
            <person name="Nakayama K."/>
            <person name="Satake H."/>
        </authorList>
    </citation>
    <scope>NUCLEOTIDE SEQUENCE</scope>
</reference>
<proteinExistence type="predicted"/>
<reference evidence="2" key="2">
    <citation type="submission" date="2022-01" db="EMBL/GenBank/DDBJ databases">
        <authorList>
            <person name="Yamashiro T."/>
            <person name="Shiraishi A."/>
            <person name="Satake H."/>
            <person name="Nakayama K."/>
        </authorList>
    </citation>
    <scope>NUCLEOTIDE SEQUENCE</scope>
</reference>
<keyword evidence="3" id="KW-1185">Reference proteome</keyword>
<evidence type="ECO:0000313" key="3">
    <source>
        <dbReference type="Proteomes" id="UP001151760"/>
    </source>
</evidence>
<evidence type="ECO:0000259" key="1">
    <source>
        <dbReference type="Pfam" id="PF25597"/>
    </source>
</evidence>
<sequence length="143" mass="16839">DHLGKFDEKDDDAFFLGYSPMAKDFREFNIRRKELEETFHVTFNEADEVIRHTGIETDDINFNENRSFLYDEFLVSRKPFNQYTWYADSIPYVPAFDPLSTNNITIVLDPITPSTEISNPFFKLPYLPVIDDVRIEKVSIMIL</sequence>
<dbReference type="EMBL" id="BQNB010020756">
    <property type="protein sequence ID" value="GJT99276.1"/>
    <property type="molecule type" value="Genomic_DNA"/>
</dbReference>
<dbReference type="Proteomes" id="UP001151760">
    <property type="component" value="Unassembled WGS sequence"/>
</dbReference>
<accession>A0ABQ5IGI5</accession>
<dbReference type="InterPro" id="IPR057670">
    <property type="entry name" value="SH3_retrovirus"/>
</dbReference>
<feature type="non-terminal residue" evidence="2">
    <location>
        <position position="1"/>
    </location>
</feature>
<dbReference type="Pfam" id="PF25597">
    <property type="entry name" value="SH3_retrovirus"/>
    <property type="match status" value="1"/>
</dbReference>
<name>A0ABQ5IGI5_9ASTR</name>
<gene>
    <name evidence="2" type="ORF">Tco_1094794</name>
</gene>
<evidence type="ECO:0000313" key="2">
    <source>
        <dbReference type="EMBL" id="GJT99276.1"/>
    </source>
</evidence>
<feature type="domain" description="Retroviral polymerase SH3-like" evidence="1">
    <location>
        <begin position="2"/>
        <end position="46"/>
    </location>
</feature>
<comment type="caution">
    <text evidence="2">The sequence shown here is derived from an EMBL/GenBank/DDBJ whole genome shotgun (WGS) entry which is preliminary data.</text>
</comment>